<reference evidence="6" key="1">
    <citation type="submission" date="2020-07" db="EMBL/GenBank/DDBJ databases">
        <title>Huge and variable diversity of episymbiotic CPR bacteria and DPANN archaea in groundwater ecosystems.</title>
        <authorList>
            <person name="He C.Y."/>
            <person name="Keren R."/>
            <person name="Whittaker M."/>
            <person name="Farag I.F."/>
            <person name="Doudna J."/>
            <person name="Cate J.H.D."/>
            <person name="Banfield J.F."/>
        </authorList>
    </citation>
    <scope>NUCLEOTIDE SEQUENCE</scope>
    <source>
        <strain evidence="6">NC_groundwater_1370_Ag_S-0.2um_69_93</strain>
    </source>
</reference>
<feature type="transmembrane region" description="Helical" evidence="5">
    <location>
        <begin position="44"/>
        <end position="60"/>
    </location>
</feature>
<dbReference type="PANTHER" id="PTHR16950:SF16">
    <property type="entry name" value="ZINC TRANSPORTER ZIP13"/>
    <property type="match status" value="1"/>
</dbReference>
<sequence length="224" mass="23201">MPYALLGRVPMRALGLAYALASGLMLGAGYLLLEAGLKDRVQSALVLMAGGALGVLYTYWTHWFSRTGEVESIPRGEVPPGLGFKIVLLNALHSASEGVAIGAGMAVSPRMGIFLALSLALHNIAEAVTLTSVLLRRGLRLGEAAMLCVITNVPQVLLAVSAFAVVSAAGGLLPWALGFASGALVYLVLTELLPGSYKQASHTWVAAAVSLSTGLVVLLKGFFA</sequence>
<dbReference type="EMBL" id="JACQRX010000140">
    <property type="protein sequence ID" value="MBI4251426.1"/>
    <property type="molecule type" value="Genomic_DNA"/>
</dbReference>
<name>A0A932ZTP3_UNCTE</name>
<organism evidence="6 7">
    <name type="scientific">Tectimicrobiota bacterium</name>
    <dbReference type="NCBI Taxonomy" id="2528274"/>
    <lineage>
        <taxon>Bacteria</taxon>
        <taxon>Pseudomonadati</taxon>
        <taxon>Nitrospinota/Tectimicrobiota group</taxon>
        <taxon>Candidatus Tectimicrobiota</taxon>
    </lineage>
</organism>
<evidence type="ECO:0000256" key="2">
    <source>
        <dbReference type="ARBA" id="ARBA00022692"/>
    </source>
</evidence>
<evidence type="ECO:0000313" key="6">
    <source>
        <dbReference type="EMBL" id="MBI4251426.1"/>
    </source>
</evidence>
<evidence type="ECO:0000313" key="7">
    <source>
        <dbReference type="Proteomes" id="UP000752292"/>
    </source>
</evidence>
<dbReference type="Pfam" id="PF02535">
    <property type="entry name" value="Zip"/>
    <property type="match status" value="1"/>
</dbReference>
<comment type="caution">
    <text evidence="6">The sequence shown here is derived from an EMBL/GenBank/DDBJ whole genome shotgun (WGS) entry which is preliminary data.</text>
</comment>
<keyword evidence="2 5" id="KW-0812">Transmembrane</keyword>
<evidence type="ECO:0000256" key="3">
    <source>
        <dbReference type="ARBA" id="ARBA00022989"/>
    </source>
</evidence>
<dbReference type="AlphaFoldDB" id="A0A932ZTP3"/>
<dbReference type="PANTHER" id="PTHR16950">
    <property type="entry name" value="ZINC TRANSPORTER SLC39A7 HISTIDINE-RICH MEMBRANE PROTEIN KE4"/>
    <property type="match status" value="1"/>
</dbReference>
<protein>
    <submittedName>
        <fullName evidence="6">ZIP family metal transporter</fullName>
    </submittedName>
</protein>
<feature type="transmembrane region" description="Helical" evidence="5">
    <location>
        <begin position="204"/>
        <end position="223"/>
    </location>
</feature>
<gene>
    <name evidence="6" type="ORF">HY618_03120</name>
</gene>
<keyword evidence="3 5" id="KW-1133">Transmembrane helix</keyword>
<feature type="transmembrane region" description="Helical" evidence="5">
    <location>
        <begin position="113"/>
        <end position="135"/>
    </location>
</feature>
<keyword evidence="4 5" id="KW-0472">Membrane</keyword>
<evidence type="ECO:0000256" key="5">
    <source>
        <dbReference type="SAM" id="Phobius"/>
    </source>
</evidence>
<comment type="subcellular location">
    <subcellularLocation>
        <location evidence="1">Membrane</location>
        <topology evidence="1">Multi-pass membrane protein</topology>
    </subcellularLocation>
</comment>
<dbReference type="GO" id="GO:0016020">
    <property type="term" value="C:membrane"/>
    <property type="evidence" value="ECO:0007669"/>
    <property type="project" value="UniProtKB-SubCell"/>
</dbReference>
<evidence type="ECO:0000256" key="1">
    <source>
        <dbReference type="ARBA" id="ARBA00004141"/>
    </source>
</evidence>
<dbReference type="GO" id="GO:0046873">
    <property type="term" value="F:metal ion transmembrane transporter activity"/>
    <property type="evidence" value="ECO:0007669"/>
    <property type="project" value="InterPro"/>
</dbReference>
<accession>A0A932ZTP3</accession>
<dbReference type="InterPro" id="IPR003689">
    <property type="entry name" value="ZIP"/>
</dbReference>
<proteinExistence type="predicted"/>
<feature type="transmembrane region" description="Helical" evidence="5">
    <location>
        <begin position="12"/>
        <end position="32"/>
    </location>
</feature>
<evidence type="ECO:0000256" key="4">
    <source>
        <dbReference type="ARBA" id="ARBA00023136"/>
    </source>
</evidence>
<dbReference type="Proteomes" id="UP000752292">
    <property type="component" value="Unassembled WGS sequence"/>
</dbReference>